<dbReference type="GO" id="GO:0016301">
    <property type="term" value="F:kinase activity"/>
    <property type="evidence" value="ECO:0007669"/>
    <property type="project" value="UniProtKB-KW"/>
</dbReference>
<feature type="domain" description="Histidine kinase" evidence="15">
    <location>
        <begin position="166"/>
        <end position="381"/>
    </location>
</feature>
<dbReference type="SUPFAM" id="SSF55874">
    <property type="entry name" value="ATPase domain of HSP90 chaperone/DNA topoisomerase II/histidine kinase"/>
    <property type="match status" value="1"/>
</dbReference>
<dbReference type="InterPro" id="IPR003594">
    <property type="entry name" value="HATPase_dom"/>
</dbReference>
<keyword evidence="9 17" id="KW-0418">Kinase</keyword>
<keyword evidence="12" id="KW-0902">Two-component regulatory system</keyword>
<evidence type="ECO:0000259" key="16">
    <source>
        <dbReference type="PROSITE" id="PS50885"/>
    </source>
</evidence>
<evidence type="ECO:0000256" key="2">
    <source>
        <dbReference type="ARBA" id="ARBA00004651"/>
    </source>
</evidence>
<evidence type="ECO:0000256" key="5">
    <source>
        <dbReference type="ARBA" id="ARBA00022553"/>
    </source>
</evidence>
<feature type="transmembrane region" description="Helical" evidence="14">
    <location>
        <begin position="68"/>
        <end position="96"/>
    </location>
</feature>
<evidence type="ECO:0000313" key="17">
    <source>
        <dbReference type="EMBL" id="MBP2110798.1"/>
    </source>
</evidence>
<dbReference type="InterPro" id="IPR036890">
    <property type="entry name" value="HATPase_C_sf"/>
</dbReference>
<keyword evidence="4" id="KW-1003">Cell membrane</keyword>
<evidence type="ECO:0000256" key="8">
    <source>
        <dbReference type="ARBA" id="ARBA00022741"/>
    </source>
</evidence>
<gene>
    <name evidence="17" type="ORF">J2Z70_000938</name>
</gene>
<sequence>MERINHMSLKKAFFFLSAIFLLIALLLSVISIWGISEISRHYGPSIELKMDGNDVRATPVPPEPAYPAWYHIFSILQFALPTLYVLTGLFLADWLFYRIKLKMPLAALQNGARQIMHNNLDFSIVSSASDELGQLCDAFETMRCELLKNNRELWRQTEERKRLNAAFSHDLRNPVTVIKGSVKLLKMGITSGKQTKEEIGDTLSLLEEYSGRIEAFIETMSSAQRLEEMQCNLKQVQWSALIQELSVSLTILRKDKKLNLHDNNANKNEWIWVDRSIVYNVAENLVSNAVRYARKQISVAVTCDDSSMLLTVQDDSEGYSQNMLSRGTEPFLRGDHPSGDSGHFGMGLYICRLLCEKHGGTLALQNTENGAMATASFNILKS</sequence>
<evidence type="ECO:0000256" key="14">
    <source>
        <dbReference type="SAM" id="Phobius"/>
    </source>
</evidence>
<keyword evidence="18" id="KW-1185">Reference proteome</keyword>
<feature type="transmembrane region" description="Helical" evidence="14">
    <location>
        <begin position="12"/>
        <end position="35"/>
    </location>
</feature>
<protein>
    <recommendedName>
        <fullName evidence="3">histidine kinase</fullName>
        <ecNumber evidence="3">2.7.13.3</ecNumber>
    </recommendedName>
</protein>
<evidence type="ECO:0000256" key="10">
    <source>
        <dbReference type="ARBA" id="ARBA00022840"/>
    </source>
</evidence>
<dbReference type="RefSeq" id="WP_051478161.1">
    <property type="nucleotide sequence ID" value="NZ_JAGGLV010000002.1"/>
</dbReference>
<dbReference type="Gene3D" id="3.30.565.10">
    <property type="entry name" value="Histidine kinase-like ATPase, C-terminal domain"/>
    <property type="match status" value="1"/>
</dbReference>
<evidence type="ECO:0000256" key="1">
    <source>
        <dbReference type="ARBA" id="ARBA00000085"/>
    </source>
</evidence>
<dbReference type="SUPFAM" id="SSF47384">
    <property type="entry name" value="Homodimeric domain of signal transducing histidine kinase"/>
    <property type="match status" value="1"/>
</dbReference>
<dbReference type="SMART" id="SM00388">
    <property type="entry name" value="HisKA"/>
    <property type="match status" value="1"/>
</dbReference>
<comment type="subcellular location">
    <subcellularLocation>
        <location evidence="2">Cell membrane</location>
        <topology evidence="2">Multi-pass membrane protein</topology>
    </subcellularLocation>
</comment>
<dbReference type="CDD" id="cd06225">
    <property type="entry name" value="HAMP"/>
    <property type="match status" value="1"/>
</dbReference>
<organism evidence="17 18">
    <name type="scientific">Paenibacillus silagei</name>
    <dbReference type="NCBI Taxonomy" id="1670801"/>
    <lineage>
        <taxon>Bacteria</taxon>
        <taxon>Bacillati</taxon>
        <taxon>Bacillota</taxon>
        <taxon>Bacilli</taxon>
        <taxon>Bacillales</taxon>
        <taxon>Paenibacillaceae</taxon>
        <taxon>Paenibacillus</taxon>
    </lineage>
</organism>
<dbReference type="PROSITE" id="PS50885">
    <property type="entry name" value="HAMP"/>
    <property type="match status" value="1"/>
</dbReference>
<dbReference type="PANTHER" id="PTHR45528">
    <property type="entry name" value="SENSOR HISTIDINE KINASE CPXA"/>
    <property type="match status" value="1"/>
</dbReference>
<keyword evidence="10" id="KW-0067">ATP-binding</keyword>
<comment type="catalytic activity">
    <reaction evidence="1">
        <text>ATP + protein L-histidine = ADP + protein N-phospho-L-histidine.</text>
        <dbReference type="EC" id="2.7.13.3"/>
    </reaction>
</comment>
<dbReference type="EMBL" id="JAGGLV010000002">
    <property type="protein sequence ID" value="MBP2110798.1"/>
    <property type="molecule type" value="Genomic_DNA"/>
</dbReference>
<evidence type="ECO:0000256" key="11">
    <source>
        <dbReference type="ARBA" id="ARBA00022989"/>
    </source>
</evidence>
<evidence type="ECO:0000256" key="12">
    <source>
        <dbReference type="ARBA" id="ARBA00023012"/>
    </source>
</evidence>
<keyword evidence="6" id="KW-0808">Transferase</keyword>
<dbReference type="Gene3D" id="1.10.287.130">
    <property type="match status" value="1"/>
</dbReference>
<evidence type="ECO:0000256" key="4">
    <source>
        <dbReference type="ARBA" id="ARBA00022475"/>
    </source>
</evidence>
<evidence type="ECO:0000259" key="15">
    <source>
        <dbReference type="PROSITE" id="PS50109"/>
    </source>
</evidence>
<dbReference type="InterPro" id="IPR003660">
    <property type="entry name" value="HAMP_dom"/>
</dbReference>
<dbReference type="EC" id="2.7.13.3" evidence="3"/>
<dbReference type="PROSITE" id="PS50109">
    <property type="entry name" value="HIS_KIN"/>
    <property type="match status" value="1"/>
</dbReference>
<dbReference type="CDD" id="cd00082">
    <property type="entry name" value="HisKA"/>
    <property type="match status" value="1"/>
</dbReference>
<dbReference type="SMART" id="SM00387">
    <property type="entry name" value="HATPase_c"/>
    <property type="match status" value="1"/>
</dbReference>
<evidence type="ECO:0000256" key="9">
    <source>
        <dbReference type="ARBA" id="ARBA00022777"/>
    </source>
</evidence>
<reference evidence="17 18" key="1">
    <citation type="submission" date="2021-03" db="EMBL/GenBank/DDBJ databases">
        <title>Genomic Encyclopedia of Type Strains, Phase IV (KMG-IV): sequencing the most valuable type-strain genomes for metagenomic binning, comparative biology and taxonomic classification.</title>
        <authorList>
            <person name="Goeker M."/>
        </authorList>
    </citation>
    <scope>NUCLEOTIDE SEQUENCE [LARGE SCALE GENOMIC DNA]</scope>
    <source>
        <strain evidence="17 18">DSM 101953</strain>
    </source>
</reference>
<accession>A0ABS4NL58</accession>
<comment type="caution">
    <text evidence="17">The sequence shown here is derived from an EMBL/GenBank/DDBJ whole genome shotgun (WGS) entry which is preliminary data.</text>
</comment>
<keyword evidence="11 14" id="KW-1133">Transmembrane helix</keyword>
<evidence type="ECO:0000313" key="18">
    <source>
        <dbReference type="Proteomes" id="UP000773462"/>
    </source>
</evidence>
<proteinExistence type="predicted"/>
<evidence type="ECO:0000256" key="3">
    <source>
        <dbReference type="ARBA" id="ARBA00012438"/>
    </source>
</evidence>
<evidence type="ECO:0000256" key="7">
    <source>
        <dbReference type="ARBA" id="ARBA00022692"/>
    </source>
</evidence>
<dbReference type="InterPro" id="IPR036097">
    <property type="entry name" value="HisK_dim/P_sf"/>
</dbReference>
<keyword evidence="8" id="KW-0547">Nucleotide-binding</keyword>
<keyword evidence="5" id="KW-0597">Phosphoprotein</keyword>
<dbReference type="Pfam" id="PF02518">
    <property type="entry name" value="HATPase_c"/>
    <property type="match status" value="1"/>
</dbReference>
<evidence type="ECO:0000256" key="13">
    <source>
        <dbReference type="ARBA" id="ARBA00023136"/>
    </source>
</evidence>
<dbReference type="InterPro" id="IPR005467">
    <property type="entry name" value="His_kinase_dom"/>
</dbReference>
<dbReference type="Gene3D" id="6.10.340.10">
    <property type="match status" value="1"/>
</dbReference>
<dbReference type="InterPro" id="IPR050398">
    <property type="entry name" value="HssS/ArlS-like"/>
</dbReference>
<keyword evidence="13 14" id="KW-0472">Membrane</keyword>
<dbReference type="PANTHER" id="PTHR45528:SF1">
    <property type="entry name" value="SENSOR HISTIDINE KINASE CPXA"/>
    <property type="match status" value="1"/>
</dbReference>
<feature type="domain" description="HAMP" evidence="16">
    <location>
        <begin position="104"/>
        <end position="151"/>
    </location>
</feature>
<dbReference type="Pfam" id="PF00512">
    <property type="entry name" value="HisKA"/>
    <property type="match status" value="1"/>
</dbReference>
<evidence type="ECO:0000256" key="6">
    <source>
        <dbReference type="ARBA" id="ARBA00022679"/>
    </source>
</evidence>
<dbReference type="SUPFAM" id="SSF158472">
    <property type="entry name" value="HAMP domain-like"/>
    <property type="match status" value="1"/>
</dbReference>
<keyword evidence="7 14" id="KW-0812">Transmembrane</keyword>
<name>A0ABS4NL58_9BACL</name>
<dbReference type="Proteomes" id="UP000773462">
    <property type="component" value="Unassembled WGS sequence"/>
</dbReference>
<dbReference type="InterPro" id="IPR003661">
    <property type="entry name" value="HisK_dim/P_dom"/>
</dbReference>